<feature type="transmembrane region" description="Helical" evidence="1">
    <location>
        <begin position="94"/>
        <end position="112"/>
    </location>
</feature>
<feature type="transmembrane region" description="Helical" evidence="1">
    <location>
        <begin position="67"/>
        <end position="88"/>
    </location>
</feature>
<comment type="caution">
    <text evidence="2">The sequence shown here is derived from an EMBL/GenBank/DDBJ whole genome shotgun (WGS) entry which is preliminary data.</text>
</comment>
<dbReference type="EMBL" id="VFPD01000001">
    <property type="protein sequence ID" value="TQM20496.1"/>
    <property type="molecule type" value="Genomic_DNA"/>
</dbReference>
<keyword evidence="1" id="KW-0472">Membrane</keyword>
<sequence length="128" mass="15266">MKKYQIPAYIQMFYFLLTIIWPFVHLESFLKITGPKTDIWLVKTVSLLLFPYILLIVYVLRIKQSPLVILAIMLCCTGLAGIDLYYYLNNVIRWTYMIDCILEILFIGYWIFILKIRSENKSVPNEMR</sequence>
<feature type="transmembrane region" description="Helical" evidence="1">
    <location>
        <begin position="12"/>
        <end position="33"/>
    </location>
</feature>
<keyword evidence="1" id="KW-0812">Transmembrane</keyword>
<accession>A0A543EG10</accession>
<dbReference type="Proteomes" id="UP000316437">
    <property type="component" value="Unassembled WGS sequence"/>
</dbReference>
<evidence type="ECO:0000256" key="1">
    <source>
        <dbReference type="SAM" id="Phobius"/>
    </source>
</evidence>
<dbReference type="RefSeq" id="WP_142014070.1">
    <property type="nucleotide sequence ID" value="NZ_VFPD01000001.1"/>
</dbReference>
<name>A0A543EG10_9FLAO</name>
<organism evidence="2 3">
    <name type="scientific">Chryseobacterium aquifrigidense</name>
    <dbReference type="NCBI Taxonomy" id="558021"/>
    <lineage>
        <taxon>Bacteria</taxon>
        <taxon>Pseudomonadati</taxon>
        <taxon>Bacteroidota</taxon>
        <taxon>Flavobacteriia</taxon>
        <taxon>Flavobacteriales</taxon>
        <taxon>Weeksellaceae</taxon>
        <taxon>Chryseobacterium group</taxon>
        <taxon>Chryseobacterium</taxon>
    </lineage>
</organism>
<evidence type="ECO:0000313" key="3">
    <source>
        <dbReference type="Proteomes" id="UP000316437"/>
    </source>
</evidence>
<evidence type="ECO:0000313" key="2">
    <source>
        <dbReference type="EMBL" id="TQM20496.1"/>
    </source>
</evidence>
<feature type="transmembrane region" description="Helical" evidence="1">
    <location>
        <begin position="39"/>
        <end position="60"/>
    </location>
</feature>
<proteinExistence type="predicted"/>
<keyword evidence="3" id="KW-1185">Reference proteome</keyword>
<dbReference type="AlphaFoldDB" id="A0A543EG10"/>
<gene>
    <name evidence="2" type="ORF">FB551_0166</name>
</gene>
<protein>
    <submittedName>
        <fullName evidence="2">Uncharacterized protein</fullName>
    </submittedName>
</protein>
<keyword evidence="1" id="KW-1133">Transmembrane helix</keyword>
<reference evidence="2 3" key="1">
    <citation type="submission" date="2019-06" db="EMBL/GenBank/DDBJ databases">
        <title>Sorghum-associated microbial communities from plants grown in Nebraska, USA.</title>
        <authorList>
            <person name="Schachtman D."/>
        </authorList>
    </citation>
    <scope>NUCLEOTIDE SEQUENCE [LARGE SCALE GENOMIC DNA]</scope>
    <source>
        <strain evidence="2 3">110</strain>
    </source>
</reference>